<gene>
    <name evidence="2" type="ORF">CP373A1_11280</name>
</gene>
<dbReference type="EMBL" id="MAPZ01000021">
    <property type="protein sequence ID" value="OBY10344.1"/>
    <property type="molecule type" value="Genomic_DNA"/>
</dbReference>
<accession>A0A1B8RNP3</accession>
<sequence>MKKKISILMSLILSIFLLVGCGGSKGPKEYVTDYFNDVKSGTESKIAQQMISAQLSDEDMPKEAADAIISMLGKLEVSPTDEKVDGERATVNVTIKGVSFKTVIGNFMGNLMAEAMKSGAANMTDEETEKLVTDVLVKSINDAPVEERTGVVNLTKSGDDWKVVEDDSLLEVILGITEADMNSLLK</sequence>
<dbReference type="Pfam" id="PF17118">
    <property type="entry name" value="DUF5105"/>
    <property type="match status" value="1"/>
</dbReference>
<protein>
    <recommendedName>
        <fullName evidence="1">DUF5105 domain-containing protein</fullName>
    </recommendedName>
</protein>
<proteinExistence type="predicted"/>
<dbReference type="InterPro" id="IPR031343">
    <property type="entry name" value="DUF5105"/>
</dbReference>
<dbReference type="OrthoDB" id="1751623at2"/>
<comment type="caution">
    <text evidence="2">The sequence shown here is derived from an EMBL/GenBank/DDBJ whole genome shotgun (WGS) entry which is preliminary data.</text>
</comment>
<dbReference type="PROSITE" id="PS51257">
    <property type="entry name" value="PROKAR_LIPOPROTEIN"/>
    <property type="match status" value="1"/>
</dbReference>
<evidence type="ECO:0000259" key="1">
    <source>
        <dbReference type="Pfam" id="PF17118"/>
    </source>
</evidence>
<feature type="domain" description="DUF5105" evidence="1">
    <location>
        <begin position="37"/>
        <end position="168"/>
    </location>
</feature>
<evidence type="ECO:0000313" key="3">
    <source>
        <dbReference type="Proteomes" id="UP000092714"/>
    </source>
</evidence>
<name>A0A1B8RNP3_9CLOT</name>
<dbReference type="Proteomes" id="UP000092714">
    <property type="component" value="Unassembled WGS sequence"/>
</dbReference>
<dbReference type="eggNOG" id="ENOG50345XZ">
    <property type="taxonomic scope" value="Bacteria"/>
</dbReference>
<dbReference type="AlphaFoldDB" id="A0A1B8RNP3"/>
<keyword evidence="3" id="KW-1185">Reference proteome</keyword>
<reference evidence="2 3" key="1">
    <citation type="submission" date="2016-06" db="EMBL/GenBank/DDBJ databases">
        <authorList>
            <person name="Kjaerup R.B."/>
            <person name="Dalgaard T.S."/>
            <person name="Juul-Madsen H.R."/>
        </authorList>
    </citation>
    <scope>NUCLEOTIDE SEQUENCE [LARGE SCALE GENOMIC DNA]</scope>
    <source>
        <strain evidence="2 3">373-A1</strain>
    </source>
</reference>
<evidence type="ECO:0000313" key="2">
    <source>
        <dbReference type="EMBL" id="OBY10344.1"/>
    </source>
</evidence>
<organism evidence="2 3">
    <name type="scientific">Clostridium paraputrificum</name>
    <dbReference type="NCBI Taxonomy" id="29363"/>
    <lineage>
        <taxon>Bacteria</taxon>
        <taxon>Bacillati</taxon>
        <taxon>Bacillota</taxon>
        <taxon>Clostridia</taxon>
        <taxon>Eubacteriales</taxon>
        <taxon>Clostridiaceae</taxon>
        <taxon>Clostridium</taxon>
    </lineage>
</organism>
<dbReference type="RefSeq" id="WP_065254611.1">
    <property type="nucleotide sequence ID" value="NZ_CABJAZ010000004.1"/>
</dbReference>